<keyword evidence="7" id="KW-1185">Reference proteome</keyword>
<keyword evidence="6" id="KW-0489">Methyltransferase</keyword>
<evidence type="ECO:0000259" key="4">
    <source>
        <dbReference type="Pfam" id="PF08669"/>
    </source>
</evidence>
<dbReference type="Gene3D" id="3.30.9.10">
    <property type="entry name" value="D-Amino Acid Oxidase, subunit A, domain 2"/>
    <property type="match status" value="1"/>
</dbReference>
<feature type="domain" description="FAD dependent oxidoreductase" evidence="2">
    <location>
        <begin position="9"/>
        <end position="374"/>
    </location>
</feature>
<dbReference type="SUPFAM" id="SSF51905">
    <property type="entry name" value="FAD/NAD(P)-binding domain"/>
    <property type="match status" value="1"/>
</dbReference>
<dbReference type="Pfam" id="PF16350">
    <property type="entry name" value="FAO_M"/>
    <property type="match status" value="1"/>
</dbReference>
<name>A0A853BYL5_9ACTN</name>
<dbReference type="InterPro" id="IPR028896">
    <property type="entry name" value="GcvT/YgfZ/DmdA"/>
</dbReference>
<sequence length="843" mass="92158">MATVPSSARVVVIGAGIVGNSLVHHLARLGWRDMVQIDQGPLPNPGGSTGHASNFIFPVDHSREITDLTLDSMRQYKELGVFTESGGFELARTPARMEELRRRMSSAKAWGIEAELVSPEFVKEKVPFIETDQFIGAFWTPSVGVVDSLRAGTIMREGAVDAGALTVVPNVEVLGMDTEEGADGRRRITRVRTDAGDIEAEHVVIATGVWSPKLGDMAGISIPLTPAVHQMISVGPCPQLTEREGEISFPIVRDMDTFCYERQHGADMEVGSYAHRAILHEPEDIPSLEQAKLSPTEMPFTSDDFDPQLEQAYELMPELLGAEGAEMRYAINGLLSLTCDGAPILGESDVKGLWTASAVWIKEGPGVGRAVAEWMTHGYSEIDLSHSDIARFHDHQKRREHTRRRTTESFIKTYGIVHPAEQYESDRDQRLSPMHESQKKLGAFFFETAGWERPHWYESNADLLDVYGDAVMPRTHEWDARWWSPIINAEHLRMREAAGVIDLSAFQVIDIVGPAALDAVQRTCVAQCNVAVGKVVYTPVLNAAGGFLSDLTVMRLDEDHFRVVTGGAHGPVDRKTFADQLALVNDGTTTLTDVTDAVSTIGLWGPRARDILASLTSDDVSDEGFGFLTCREIQVGGVTVLASRISYVGELGWELYVAMDDAAELWDTLLDAGAAHGARPVGIGVYGTTGRIEKGYRAYGFELDAERSIVEAGMQRPKVKAADFVGKEAYLRQREEAPKTVLCTLTVEDHTSASGEKRYMLGGEPILTRGGGTLTDGHGHHPYVTTAGSAPSLGKHVLMAYLPPEQAVIGTELAVSYMEELYPVTVRSVDATPLLDPANERIR</sequence>
<evidence type="ECO:0000259" key="5">
    <source>
        <dbReference type="Pfam" id="PF16350"/>
    </source>
</evidence>
<evidence type="ECO:0000259" key="3">
    <source>
        <dbReference type="Pfam" id="PF01571"/>
    </source>
</evidence>
<dbReference type="SUPFAM" id="SSF101790">
    <property type="entry name" value="Aminomethyltransferase beta-barrel domain"/>
    <property type="match status" value="1"/>
</dbReference>
<feature type="domain" description="FAD dependent oxidoreductase central" evidence="5">
    <location>
        <begin position="377"/>
        <end position="432"/>
    </location>
</feature>
<dbReference type="InterPro" id="IPR006222">
    <property type="entry name" value="GCVT_N"/>
</dbReference>
<evidence type="ECO:0000313" key="6">
    <source>
        <dbReference type="EMBL" id="NYJ00295.1"/>
    </source>
</evidence>
<dbReference type="SUPFAM" id="SSF54373">
    <property type="entry name" value="FAD-linked reductases, C-terminal domain"/>
    <property type="match status" value="1"/>
</dbReference>
<dbReference type="Proteomes" id="UP000530424">
    <property type="component" value="Unassembled WGS sequence"/>
</dbReference>
<comment type="similarity">
    <text evidence="1">Belongs to the GcvT family.</text>
</comment>
<feature type="domain" description="Aminomethyltransferase C-terminal" evidence="4">
    <location>
        <begin position="761"/>
        <end position="826"/>
    </location>
</feature>
<feature type="domain" description="GCVT N-terminal" evidence="3">
    <location>
        <begin position="434"/>
        <end position="716"/>
    </location>
</feature>
<dbReference type="Gene3D" id="3.30.70.1400">
    <property type="entry name" value="Aminomethyltransferase beta-barrel domains"/>
    <property type="match status" value="1"/>
</dbReference>
<dbReference type="Gene3D" id="2.40.30.110">
    <property type="entry name" value="Aminomethyltransferase beta-barrel domains"/>
    <property type="match status" value="1"/>
</dbReference>
<evidence type="ECO:0000313" key="7">
    <source>
        <dbReference type="Proteomes" id="UP000530424"/>
    </source>
</evidence>
<reference evidence="6 7" key="1">
    <citation type="submission" date="2020-07" db="EMBL/GenBank/DDBJ databases">
        <title>Sequencing the genomes of 1000 actinobacteria strains.</title>
        <authorList>
            <person name="Klenk H.-P."/>
        </authorList>
    </citation>
    <scope>NUCLEOTIDE SEQUENCE [LARGE SCALE GENOMIC DNA]</scope>
    <source>
        <strain evidence="6 7">DSM 103833</strain>
    </source>
</reference>
<dbReference type="PANTHER" id="PTHR43757:SF2">
    <property type="entry name" value="AMINOMETHYLTRANSFERASE, MITOCHONDRIAL"/>
    <property type="match status" value="1"/>
</dbReference>
<dbReference type="InterPro" id="IPR032503">
    <property type="entry name" value="FAO_M"/>
</dbReference>
<keyword evidence="6" id="KW-0808">Transferase</keyword>
<dbReference type="SUPFAM" id="SSF103025">
    <property type="entry name" value="Folate-binding domain"/>
    <property type="match status" value="1"/>
</dbReference>
<protein>
    <submittedName>
        <fullName evidence="6">Glycine cleavage system aminomethyltransferase T/glycine/D-amino acid oxidase-like deaminating enzyme</fullName>
    </submittedName>
</protein>
<gene>
    <name evidence="6" type="ORF">HNR19_000993</name>
</gene>
<dbReference type="AlphaFoldDB" id="A0A853BYL5"/>
<dbReference type="InterPro" id="IPR029043">
    <property type="entry name" value="GcvT/YgfZ_C"/>
</dbReference>
<dbReference type="InterPro" id="IPR036188">
    <property type="entry name" value="FAD/NAD-bd_sf"/>
</dbReference>
<dbReference type="GO" id="GO:0032259">
    <property type="term" value="P:methylation"/>
    <property type="evidence" value="ECO:0007669"/>
    <property type="project" value="UniProtKB-KW"/>
</dbReference>
<evidence type="ECO:0000259" key="2">
    <source>
        <dbReference type="Pfam" id="PF01266"/>
    </source>
</evidence>
<accession>A0A853BYL5</accession>
<dbReference type="GO" id="GO:0008168">
    <property type="term" value="F:methyltransferase activity"/>
    <property type="evidence" value="ECO:0007669"/>
    <property type="project" value="UniProtKB-KW"/>
</dbReference>
<dbReference type="Gene3D" id="3.50.50.60">
    <property type="entry name" value="FAD/NAD(P)-binding domain"/>
    <property type="match status" value="1"/>
</dbReference>
<dbReference type="Pfam" id="PF08669">
    <property type="entry name" value="GCV_T_C"/>
    <property type="match status" value="1"/>
</dbReference>
<dbReference type="Pfam" id="PF01266">
    <property type="entry name" value="DAO"/>
    <property type="match status" value="1"/>
</dbReference>
<organism evidence="6 7">
    <name type="scientific">Nocardioides thalensis</name>
    <dbReference type="NCBI Taxonomy" id="1914755"/>
    <lineage>
        <taxon>Bacteria</taxon>
        <taxon>Bacillati</taxon>
        <taxon>Actinomycetota</taxon>
        <taxon>Actinomycetes</taxon>
        <taxon>Propionibacteriales</taxon>
        <taxon>Nocardioidaceae</taxon>
        <taxon>Nocardioides</taxon>
    </lineage>
</organism>
<dbReference type="InterPro" id="IPR013977">
    <property type="entry name" value="GcvT_C"/>
</dbReference>
<dbReference type="Gene3D" id="3.30.1360.120">
    <property type="entry name" value="Probable tRNA modification gtpase trme, domain 1"/>
    <property type="match status" value="1"/>
</dbReference>
<comment type="caution">
    <text evidence="6">The sequence shown here is derived from an EMBL/GenBank/DDBJ whole genome shotgun (WGS) entry which is preliminary data.</text>
</comment>
<dbReference type="InterPro" id="IPR027266">
    <property type="entry name" value="TrmE/GcvT-like"/>
</dbReference>
<evidence type="ECO:0000256" key="1">
    <source>
        <dbReference type="ARBA" id="ARBA00008609"/>
    </source>
</evidence>
<dbReference type="EMBL" id="JACCFP010000001">
    <property type="protein sequence ID" value="NYJ00295.1"/>
    <property type="molecule type" value="Genomic_DNA"/>
</dbReference>
<proteinExistence type="inferred from homology"/>
<dbReference type="PANTHER" id="PTHR43757">
    <property type="entry name" value="AMINOMETHYLTRANSFERASE"/>
    <property type="match status" value="1"/>
</dbReference>
<dbReference type="RefSeq" id="WP_179666909.1">
    <property type="nucleotide sequence ID" value="NZ_JACCFP010000001.1"/>
</dbReference>
<dbReference type="InterPro" id="IPR006076">
    <property type="entry name" value="FAD-dep_OxRdtase"/>
</dbReference>
<dbReference type="Pfam" id="PF01571">
    <property type="entry name" value="GCV_T"/>
    <property type="match status" value="1"/>
</dbReference>